<dbReference type="GO" id="GO:0043103">
    <property type="term" value="P:hypoxanthine salvage"/>
    <property type="evidence" value="ECO:0007669"/>
    <property type="project" value="TreeGrafter"/>
</dbReference>
<protein>
    <recommendedName>
        <fullName evidence="3">adenosine deaminase</fullName>
        <ecNumber evidence="3">3.5.4.4</ecNumber>
    </recommendedName>
</protein>
<dbReference type="GO" id="GO:0046103">
    <property type="term" value="P:inosine biosynthetic process"/>
    <property type="evidence" value="ECO:0007669"/>
    <property type="project" value="TreeGrafter"/>
</dbReference>
<accession>A0A401ZSJ9</accession>
<evidence type="ECO:0000313" key="9">
    <source>
        <dbReference type="Proteomes" id="UP000287224"/>
    </source>
</evidence>
<evidence type="ECO:0000256" key="6">
    <source>
        <dbReference type="ARBA" id="ARBA00022833"/>
    </source>
</evidence>
<evidence type="ECO:0000256" key="3">
    <source>
        <dbReference type="ARBA" id="ARBA00012784"/>
    </source>
</evidence>
<comment type="cofactor">
    <cofactor evidence="1">
        <name>Zn(2+)</name>
        <dbReference type="ChEBI" id="CHEBI:29105"/>
    </cofactor>
</comment>
<dbReference type="GO" id="GO:0005829">
    <property type="term" value="C:cytosol"/>
    <property type="evidence" value="ECO:0007669"/>
    <property type="project" value="TreeGrafter"/>
</dbReference>
<dbReference type="GO" id="GO:0004000">
    <property type="term" value="F:adenosine deaminase activity"/>
    <property type="evidence" value="ECO:0007669"/>
    <property type="project" value="UniProtKB-ARBA"/>
</dbReference>
<dbReference type="PANTHER" id="PTHR11409:SF43">
    <property type="entry name" value="ADENOSINE DEAMINASE"/>
    <property type="match status" value="1"/>
</dbReference>
<evidence type="ECO:0000256" key="1">
    <source>
        <dbReference type="ARBA" id="ARBA00001947"/>
    </source>
</evidence>
<keyword evidence="6" id="KW-0862">Zinc</keyword>
<feature type="domain" description="Adenosine deaminase" evidence="7">
    <location>
        <begin position="7"/>
        <end position="324"/>
    </location>
</feature>
<dbReference type="PANTHER" id="PTHR11409">
    <property type="entry name" value="ADENOSINE DEAMINASE"/>
    <property type="match status" value="1"/>
</dbReference>
<proteinExistence type="inferred from homology"/>
<dbReference type="EMBL" id="BIFQ01000002">
    <property type="protein sequence ID" value="GCE09845.1"/>
    <property type="molecule type" value="Genomic_DNA"/>
</dbReference>
<dbReference type="RefSeq" id="WP_126602637.1">
    <property type="nucleotide sequence ID" value="NZ_BIFQ01000002.1"/>
</dbReference>
<name>A0A401ZSJ9_9CHLR</name>
<dbReference type="GO" id="GO:0006154">
    <property type="term" value="P:adenosine catabolic process"/>
    <property type="evidence" value="ECO:0007669"/>
    <property type="project" value="TreeGrafter"/>
</dbReference>
<organism evidence="8 9">
    <name type="scientific">Dictyobacter aurantiacus</name>
    <dbReference type="NCBI Taxonomy" id="1936993"/>
    <lineage>
        <taxon>Bacteria</taxon>
        <taxon>Bacillati</taxon>
        <taxon>Chloroflexota</taxon>
        <taxon>Ktedonobacteria</taxon>
        <taxon>Ktedonobacterales</taxon>
        <taxon>Dictyobacteraceae</taxon>
        <taxon>Dictyobacter</taxon>
    </lineage>
</organism>
<dbReference type="Pfam" id="PF00962">
    <property type="entry name" value="A_deaminase"/>
    <property type="match status" value="1"/>
</dbReference>
<evidence type="ECO:0000313" key="8">
    <source>
        <dbReference type="EMBL" id="GCE09845.1"/>
    </source>
</evidence>
<dbReference type="OrthoDB" id="9779574at2"/>
<comment type="similarity">
    <text evidence="2">Belongs to the metallo-dependent hydrolases superfamily. Adenosine and AMP deaminases family.</text>
</comment>
<dbReference type="AlphaFoldDB" id="A0A401ZSJ9"/>
<dbReference type="InterPro" id="IPR001365">
    <property type="entry name" value="A_deaminase_dom"/>
</dbReference>
<dbReference type="InterPro" id="IPR006330">
    <property type="entry name" value="Ado/ade_deaminase"/>
</dbReference>
<dbReference type="SUPFAM" id="SSF51556">
    <property type="entry name" value="Metallo-dependent hydrolases"/>
    <property type="match status" value="1"/>
</dbReference>
<evidence type="ECO:0000256" key="2">
    <source>
        <dbReference type="ARBA" id="ARBA00006676"/>
    </source>
</evidence>
<dbReference type="GO" id="GO:0009897">
    <property type="term" value="C:external side of plasma membrane"/>
    <property type="evidence" value="ECO:0007669"/>
    <property type="project" value="TreeGrafter"/>
</dbReference>
<dbReference type="GO" id="GO:0046872">
    <property type="term" value="F:metal ion binding"/>
    <property type="evidence" value="ECO:0007669"/>
    <property type="project" value="UniProtKB-KW"/>
</dbReference>
<gene>
    <name evidence="8" type="primary">add</name>
    <name evidence="8" type="ORF">KDAU_71740</name>
</gene>
<evidence type="ECO:0000259" key="7">
    <source>
        <dbReference type="Pfam" id="PF00962"/>
    </source>
</evidence>
<dbReference type="Gene3D" id="3.20.20.140">
    <property type="entry name" value="Metal-dependent hydrolases"/>
    <property type="match status" value="1"/>
</dbReference>
<reference evidence="9" key="1">
    <citation type="submission" date="2018-12" db="EMBL/GenBank/DDBJ databases">
        <title>Tengunoibacter tsumagoiensis gen. nov., sp. nov., Dictyobacter kobayashii sp. nov., D. alpinus sp. nov., and D. joshuensis sp. nov. and description of Dictyobacteraceae fam. nov. within the order Ktedonobacterales isolated from Tengu-no-mugimeshi.</title>
        <authorList>
            <person name="Wang C.M."/>
            <person name="Zheng Y."/>
            <person name="Sakai Y."/>
            <person name="Toyoda A."/>
            <person name="Minakuchi Y."/>
            <person name="Abe K."/>
            <person name="Yokota A."/>
            <person name="Yabe S."/>
        </authorList>
    </citation>
    <scope>NUCLEOTIDE SEQUENCE [LARGE SCALE GENOMIC DNA]</scope>
    <source>
        <strain evidence="9">S-27</strain>
    </source>
</reference>
<sequence length="331" mass="37556">MNIQAYPKVELHHHLDCSLSYKVVHAIDPTVSEEIYRRDFAGPVKCTNLVDFLGRTSRGIALMQTPEHLRMVVADVMDQLKCDNVLYAELRFAPLLHTQQGMSPEEVVEVVNEALTNAIATTGVEARLILCTLRHFDADESMHTVRLVEQFQGTNVVGLDIAGDEAGYPLDEHIAAFEYAVEQGIFRTAHAGEARGAESVWETLEYLQPTRIGHGARSIEDSALIEKLREEQIHLELCPASNLQTNMYDTYIDHPINQLYQHGVSMSVNTDNRTITPVTLKQEYEHLHQHFQWGKEHFLQCNLHALQASFLPEEARCRLIERLQALYANCD</sequence>
<dbReference type="InterPro" id="IPR032466">
    <property type="entry name" value="Metal_Hydrolase"/>
</dbReference>
<keyword evidence="4" id="KW-0479">Metal-binding</keyword>
<dbReference type="NCBIfam" id="TIGR01430">
    <property type="entry name" value="aden_deam"/>
    <property type="match status" value="1"/>
</dbReference>
<evidence type="ECO:0000256" key="4">
    <source>
        <dbReference type="ARBA" id="ARBA00022723"/>
    </source>
</evidence>
<dbReference type="Proteomes" id="UP000287224">
    <property type="component" value="Unassembled WGS sequence"/>
</dbReference>
<dbReference type="EC" id="3.5.4.4" evidence="3"/>
<keyword evidence="5" id="KW-0378">Hydrolase</keyword>
<comment type="caution">
    <text evidence="8">The sequence shown here is derived from an EMBL/GenBank/DDBJ whole genome shotgun (WGS) entry which is preliminary data.</text>
</comment>
<dbReference type="GO" id="GO:0060169">
    <property type="term" value="P:negative regulation of adenosine receptor signaling pathway"/>
    <property type="evidence" value="ECO:0007669"/>
    <property type="project" value="TreeGrafter"/>
</dbReference>
<evidence type="ECO:0000256" key="5">
    <source>
        <dbReference type="ARBA" id="ARBA00022801"/>
    </source>
</evidence>
<keyword evidence="9" id="KW-1185">Reference proteome</keyword>